<dbReference type="Proteomes" id="UP000489600">
    <property type="component" value="Unassembled WGS sequence"/>
</dbReference>
<dbReference type="OrthoDB" id="1908104at2759"/>
<keyword evidence="2 3" id="KW-0789">Thiol protease inhibitor</keyword>
<dbReference type="Gene3D" id="3.10.450.10">
    <property type="match status" value="2"/>
</dbReference>
<dbReference type="InterPro" id="IPR046350">
    <property type="entry name" value="Cystatin_sf"/>
</dbReference>
<dbReference type="InterPro" id="IPR000010">
    <property type="entry name" value="Cystatin_dom"/>
</dbReference>
<dbReference type="InterPro" id="IPR018073">
    <property type="entry name" value="Prot_inh_cystat_CS"/>
</dbReference>
<feature type="chain" id="PRO_5022263968" description="Cysteine proteinase inhibitor" evidence="3">
    <location>
        <begin position="23"/>
        <end position="235"/>
    </location>
</feature>
<protein>
    <recommendedName>
        <fullName evidence="3">Cysteine proteinase inhibitor</fullName>
    </recommendedName>
</protein>
<accession>A0A565CIB7</accession>
<keyword evidence="1 3" id="KW-0646">Protease inhibitor</keyword>
<evidence type="ECO:0000313" key="6">
    <source>
        <dbReference type="Proteomes" id="UP000489600"/>
    </source>
</evidence>
<dbReference type="SMART" id="SM00043">
    <property type="entry name" value="CY"/>
    <property type="match status" value="1"/>
</dbReference>
<dbReference type="SUPFAM" id="SSF54403">
    <property type="entry name" value="Cystatin/monellin"/>
    <property type="match status" value="2"/>
</dbReference>
<dbReference type="PROSITE" id="PS00287">
    <property type="entry name" value="CYSTATIN"/>
    <property type="match status" value="1"/>
</dbReference>
<organism evidence="5 6">
    <name type="scientific">Arabis nemorensis</name>
    <dbReference type="NCBI Taxonomy" id="586526"/>
    <lineage>
        <taxon>Eukaryota</taxon>
        <taxon>Viridiplantae</taxon>
        <taxon>Streptophyta</taxon>
        <taxon>Embryophyta</taxon>
        <taxon>Tracheophyta</taxon>
        <taxon>Spermatophyta</taxon>
        <taxon>Magnoliopsida</taxon>
        <taxon>eudicotyledons</taxon>
        <taxon>Gunneridae</taxon>
        <taxon>Pentapetalae</taxon>
        <taxon>rosids</taxon>
        <taxon>malvids</taxon>
        <taxon>Brassicales</taxon>
        <taxon>Brassicaceae</taxon>
        <taxon>Arabideae</taxon>
        <taxon>Arabis</taxon>
    </lineage>
</organism>
<reference evidence="5" key="1">
    <citation type="submission" date="2019-07" db="EMBL/GenBank/DDBJ databases">
        <authorList>
            <person name="Dittberner H."/>
        </authorList>
    </citation>
    <scope>NUCLEOTIDE SEQUENCE [LARGE SCALE GENOMIC DNA]</scope>
</reference>
<dbReference type="AlphaFoldDB" id="A0A565CIB7"/>
<feature type="signal peptide" evidence="3">
    <location>
        <begin position="1"/>
        <end position="22"/>
    </location>
</feature>
<keyword evidence="3" id="KW-0732">Signal</keyword>
<gene>
    <name evidence="5" type="ORF">ANE_LOCUS23730</name>
</gene>
<feature type="domain" description="Cystatin" evidence="4">
    <location>
        <begin position="45"/>
        <end position="137"/>
    </location>
</feature>
<comment type="caution">
    <text evidence="5">The sequence shown here is derived from an EMBL/GenBank/DDBJ whole genome shotgun (WGS) entry which is preliminary data.</text>
</comment>
<sequence length="235" mass="26672">MKRSSVWMVSICVSLVLLSGFGQFVICSEEKETYDENNNNNLVRMKLGGISDSTNDSNGGGAEFDDIALFAVQEHNKRENAVLELARVLKATEQVVAGKIYRLTLEVIEAGEKKIYEAKVWVKPWMNFKQLQEFKNVIPSFTISDLGLKPDGNGYDWRSLSTDNPEVQEAAKHAMKSIQQKSNSLFPYKLIDVILARAKVVEDCVKFELLLKLERGNKLENLMVEVMKYQDGKYH</sequence>
<evidence type="ECO:0000256" key="1">
    <source>
        <dbReference type="ARBA" id="ARBA00022690"/>
    </source>
</evidence>
<evidence type="ECO:0000256" key="3">
    <source>
        <dbReference type="RuleBase" id="RU362130"/>
    </source>
</evidence>
<dbReference type="CDD" id="cd00042">
    <property type="entry name" value="CY"/>
    <property type="match status" value="2"/>
</dbReference>
<dbReference type="Pfam" id="PF16845">
    <property type="entry name" value="SQAPI"/>
    <property type="match status" value="1"/>
</dbReference>
<evidence type="ECO:0000313" key="5">
    <source>
        <dbReference type="EMBL" id="VVB13286.1"/>
    </source>
</evidence>
<evidence type="ECO:0000256" key="2">
    <source>
        <dbReference type="ARBA" id="ARBA00022704"/>
    </source>
</evidence>
<proteinExistence type="inferred from homology"/>
<evidence type="ECO:0000259" key="4">
    <source>
        <dbReference type="SMART" id="SM00043"/>
    </source>
</evidence>
<keyword evidence="6" id="KW-1185">Reference proteome</keyword>
<dbReference type="PANTHER" id="PTHR11413:SF118">
    <property type="entry name" value="CYSTEINE PROTEINASE INHIBITOR 7"/>
    <property type="match status" value="1"/>
</dbReference>
<name>A0A565CIB7_9BRAS</name>
<dbReference type="EMBL" id="CABITT030000008">
    <property type="protein sequence ID" value="VVB13286.1"/>
    <property type="molecule type" value="Genomic_DNA"/>
</dbReference>
<dbReference type="InterPro" id="IPR027214">
    <property type="entry name" value="Cystatin"/>
</dbReference>
<dbReference type="GO" id="GO:0004869">
    <property type="term" value="F:cysteine-type endopeptidase inhibitor activity"/>
    <property type="evidence" value="ECO:0007669"/>
    <property type="project" value="UniProtKB-KW"/>
</dbReference>
<comment type="similarity">
    <text evidence="3">Belongs to the cystatin family. Phytocystatin subfamily.</text>
</comment>
<dbReference type="PANTHER" id="PTHR11413">
    <property type="entry name" value="CYSTATIN FAMILY MEMBER"/>
    <property type="match status" value="1"/>
</dbReference>